<keyword evidence="2" id="KW-0479">Metal-binding</keyword>
<evidence type="ECO:0000256" key="2">
    <source>
        <dbReference type="ARBA" id="ARBA00022723"/>
    </source>
</evidence>
<feature type="compositionally biased region" description="Acidic residues" evidence="7">
    <location>
        <begin position="578"/>
        <end position="594"/>
    </location>
</feature>
<proteinExistence type="predicted"/>
<dbReference type="Proteomes" id="UP000694941">
    <property type="component" value="Unplaced"/>
</dbReference>
<feature type="region of interest" description="Disordered" evidence="7">
    <location>
        <begin position="40"/>
        <end position="595"/>
    </location>
</feature>
<keyword evidence="3 6" id="KW-0863">Zinc-finger</keyword>
<evidence type="ECO:0000313" key="9">
    <source>
        <dbReference type="Proteomes" id="UP000694941"/>
    </source>
</evidence>
<dbReference type="GeneID" id="106473482"/>
<evidence type="ECO:0000256" key="3">
    <source>
        <dbReference type="ARBA" id="ARBA00022771"/>
    </source>
</evidence>
<feature type="compositionally biased region" description="Polar residues" evidence="7">
    <location>
        <begin position="63"/>
        <end position="82"/>
    </location>
</feature>
<feature type="compositionally biased region" description="Basic and acidic residues" evidence="7">
    <location>
        <begin position="273"/>
        <end position="312"/>
    </location>
</feature>
<dbReference type="PROSITE" id="PS50016">
    <property type="entry name" value="ZF_PHD_2"/>
    <property type="match status" value="1"/>
</dbReference>
<gene>
    <name evidence="10" type="primary">LOC106473482</name>
</gene>
<dbReference type="PANTHER" id="PTHR46174">
    <property type="entry name" value="CXXC-TYPE ZINC FINGER PROTEIN 1"/>
    <property type="match status" value="1"/>
</dbReference>
<accession>A0ABM1TP08</accession>
<evidence type="ECO:0000256" key="1">
    <source>
        <dbReference type="ARBA" id="ARBA00004123"/>
    </source>
</evidence>
<dbReference type="Gene3D" id="3.30.40.10">
    <property type="entry name" value="Zinc/RING finger domain, C3HC4 (zinc finger)"/>
    <property type="match status" value="1"/>
</dbReference>
<feature type="compositionally biased region" description="Basic and acidic residues" evidence="7">
    <location>
        <begin position="40"/>
        <end position="56"/>
    </location>
</feature>
<name>A0ABM1TP08_LIMPO</name>
<evidence type="ECO:0000259" key="8">
    <source>
        <dbReference type="PROSITE" id="PS50016"/>
    </source>
</evidence>
<feature type="compositionally biased region" description="Basic and acidic residues" evidence="7">
    <location>
        <begin position="361"/>
        <end position="388"/>
    </location>
</feature>
<dbReference type="CDD" id="cd15552">
    <property type="entry name" value="PHD_PHF3_like"/>
    <property type="match status" value="1"/>
</dbReference>
<keyword evidence="5" id="KW-0539">Nucleus</keyword>
<keyword evidence="4" id="KW-0862">Zinc</keyword>
<dbReference type="PROSITE" id="PS01359">
    <property type="entry name" value="ZF_PHD_1"/>
    <property type="match status" value="1"/>
</dbReference>
<dbReference type="InterPro" id="IPR013083">
    <property type="entry name" value="Znf_RING/FYVE/PHD"/>
</dbReference>
<dbReference type="SUPFAM" id="SSF57903">
    <property type="entry name" value="FYVE/PHD zinc finger"/>
    <property type="match status" value="1"/>
</dbReference>
<feature type="compositionally biased region" description="Basic and acidic residues" evidence="7">
    <location>
        <begin position="116"/>
        <end position="126"/>
    </location>
</feature>
<feature type="compositionally biased region" description="Basic and acidic residues" evidence="7">
    <location>
        <begin position="155"/>
        <end position="192"/>
    </location>
</feature>
<reference evidence="10" key="1">
    <citation type="submission" date="2025-08" db="UniProtKB">
        <authorList>
            <consortium name="RefSeq"/>
        </authorList>
    </citation>
    <scope>IDENTIFICATION</scope>
    <source>
        <tissue evidence="10">Muscle</tissue>
    </source>
</reference>
<dbReference type="InterPro" id="IPR019787">
    <property type="entry name" value="Znf_PHD-finger"/>
</dbReference>
<evidence type="ECO:0000256" key="7">
    <source>
        <dbReference type="SAM" id="MobiDB-lite"/>
    </source>
</evidence>
<evidence type="ECO:0000256" key="5">
    <source>
        <dbReference type="ARBA" id="ARBA00023242"/>
    </source>
</evidence>
<dbReference type="InterPro" id="IPR011011">
    <property type="entry name" value="Znf_FYVE_PHD"/>
</dbReference>
<feature type="compositionally biased region" description="Basic and acidic residues" evidence="7">
    <location>
        <begin position="510"/>
        <end position="524"/>
    </location>
</feature>
<feature type="domain" description="PHD-type" evidence="8">
    <location>
        <begin position="596"/>
        <end position="649"/>
    </location>
</feature>
<dbReference type="SMART" id="SM00384">
    <property type="entry name" value="AT_hook"/>
    <property type="match status" value="2"/>
</dbReference>
<feature type="compositionally biased region" description="Basic and acidic residues" evidence="7">
    <location>
        <begin position="84"/>
        <end position="96"/>
    </location>
</feature>
<feature type="compositionally biased region" description="Polar residues" evidence="7">
    <location>
        <begin position="438"/>
        <end position="449"/>
    </location>
</feature>
<sequence>MASESGEEDNSDPSFHLGAVMMDHCYSVLHEEYMRRFRLTEESESPKEEECDKSVEKLAPLPGSSSEQQVKGTDTDEQTVLSPHNEESEKQLKNDADEFLTEQTRDEENLDDTESKEDVHEKKNETEGFLEVPIQTRRQKKKLEEIMTGNLSPEKLGKDGFCKTAEADGAKLHSSNKETRPDLAKNQEEISHELPTTPKKRGRPRKNTVTNQKESEEKTDLKEDKTMPNSAETPSPRKRGRPRKSSLQLTVCEQTTVVPDKKTQMPSDAPTPIKKESQEEKYECQSEVEKLTETKELKQEDEVSSKKLEQKNKNLSSKPIDGKKMSESMHVEEYENEDDTTKVCFKHQTTKSKTKHQKRVDKKDTKSGDKDSTRKEESKTEKKQKEQTAESGQSKTKTTKRKVLRRESRTLSLEALSVEPSLFSNPDVMIKDSVGAHTENQSEPDTKLQTMPKIPLSTKKEDSEKSHDNTKLTCQADDKDEDSVTQSLKDRDILESRTNLQESEPPSLDKNQDPCESKSIEDSSSRQLRSTLEKKPSVESKKDTEKVETDLKDDKDNEKNTQECEKEYSKEDRKVANDDESGLDDSEESSDDDPDRLWCICRKPHNGRFMIGCDGCEEWFHGSCVGITRQKGQLMEKEEIEWLCPKCKE</sequence>
<dbReference type="PANTHER" id="PTHR46174:SF1">
    <property type="entry name" value="CXXC-TYPE ZINC FINGER PROTEIN 1"/>
    <property type="match status" value="1"/>
</dbReference>
<dbReference type="Pfam" id="PF02178">
    <property type="entry name" value="AT_hook"/>
    <property type="match status" value="2"/>
</dbReference>
<evidence type="ECO:0000313" key="10">
    <source>
        <dbReference type="RefSeq" id="XP_022257614.1"/>
    </source>
</evidence>
<evidence type="ECO:0000256" key="6">
    <source>
        <dbReference type="PROSITE-ProRule" id="PRU00146"/>
    </source>
</evidence>
<dbReference type="RefSeq" id="XP_022257614.1">
    <property type="nucleotide sequence ID" value="XM_022401906.1"/>
</dbReference>
<dbReference type="InterPro" id="IPR001965">
    <property type="entry name" value="Znf_PHD"/>
</dbReference>
<feature type="compositionally biased region" description="Basic residues" evidence="7">
    <location>
        <begin position="344"/>
        <end position="360"/>
    </location>
</feature>
<feature type="compositionally biased region" description="Basic and acidic residues" evidence="7">
    <location>
        <begin position="458"/>
        <end position="470"/>
    </location>
</feature>
<dbReference type="InterPro" id="IPR019786">
    <property type="entry name" value="Zinc_finger_PHD-type_CS"/>
</dbReference>
<feature type="compositionally biased region" description="Basic and acidic residues" evidence="7">
    <location>
        <begin position="531"/>
        <end position="577"/>
    </location>
</feature>
<feature type="non-terminal residue" evidence="10">
    <location>
        <position position="649"/>
    </location>
</feature>
<dbReference type="Pfam" id="PF00628">
    <property type="entry name" value="PHD"/>
    <property type="match status" value="1"/>
</dbReference>
<feature type="compositionally biased region" description="Basic and acidic residues" evidence="7">
    <location>
        <begin position="320"/>
        <end position="333"/>
    </location>
</feature>
<dbReference type="SMART" id="SM00249">
    <property type="entry name" value="PHD"/>
    <property type="match status" value="1"/>
</dbReference>
<feature type="compositionally biased region" description="Polar residues" evidence="7">
    <location>
        <begin position="247"/>
        <end position="257"/>
    </location>
</feature>
<dbReference type="InterPro" id="IPR017956">
    <property type="entry name" value="AT_hook_DNA-bd_motif"/>
</dbReference>
<organism evidence="9 10">
    <name type="scientific">Limulus polyphemus</name>
    <name type="common">Atlantic horseshoe crab</name>
    <dbReference type="NCBI Taxonomy" id="6850"/>
    <lineage>
        <taxon>Eukaryota</taxon>
        <taxon>Metazoa</taxon>
        <taxon>Ecdysozoa</taxon>
        <taxon>Arthropoda</taxon>
        <taxon>Chelicerata</taxon>
        <taxon>Merostomata</taxon>
        <taxon>Xiphosura</taxon>
        <taxon>Limulidae</taxon>
        <taxon>Limulus</taxon>
    </lineage>
</organism>
<protein>
    <submittedName>
        <fullName evidence="10">PHD finger protein 3-like</fullName>
    </submittedName>
</protein>
<feature type="compositionally biased region" description="Basic and acidic residues" evidence="7">
    <location>
        <begin position="213"/>
        <end position="226"/>
    </location>
</feature>
<evidence type="ECO:0000256" key="4">
    <source>
        <dbReference type="ARBA" id="ARBA00022833"/>
    </source>
</evidence>
<keyword evidence="9" id="KW-1185">Reference proteome</keyword>
<dbReference type="InterPro" id="IPR037869">
    <property type="entry name" value="Spp1/CFP1"/>
</dbReference>
<comment type="subcellular location">
    <subcellularLocation>
        <location evidence="1">Nucleus</location>
    </subcellularLocation>
</comment>